<dbReference type="PANTHER" id="PTHR12396:SF10">
    <property type="entry name" value="METHYL-CPG-BINDING DOMAIN-CONTAINING PROTEIN 1-RELATED"/>
    <property type="match status" value="1"/>
</dbReference>
<dbReference type="Gene3D" id="3.30.890.10">
    <property type="entry name" value="Methyl-cpg-binding Protein 2, Chain A"/>
    <property type="match status" value="1"/>
</dbReference>
<dbReference type="PROSITE" id="PS50982">
    <property type="entry name" value="MBD"/>
    <property type="match status" value="1"/>
</dbReference>
<evidence type="ECO:0000256" key="6">
    <source>
        <dbReference type="ARBA" id="ARBA00023125"/>
    </source>
</evidence>
<keyword evidence="6" id="KW-0238">DNA-binding</keyword>
<accession>A0A835PJK5</accession>
<keyword evidence="13" id="KW-1185">Reference proteome</keyword>
<keyword evidence="3" id="KW-0863">Zinc-finger</keyword>
<evidence type="ECO:0000256" key="8">
    <source>
        <dbReference type="ARBA" id="ARBA00023242"/>
    </source>
</evidence>
<dbReference type="GO" id="GO:0003677">
    <property type="term" value="F:DNA binding"/>
    <property type="evidence" value="ECO:0007669"/>
    <property type="project" value="UniProtKB-KW"/>
</dbReference>
<evidence type="ECO:0000256" key="5">
    <source>
        <dbReference type="ARBA" id="ARBA00023015"/>
    </source>
</evidence>
<sequence>MEKSKIPKDSIGAYAVQCGKCFKWRLIPSKEEYETIRQTFTEDPWYCDKRPNVSCDDDADIEYDTSRLWVIDKPNLPKTPPGTTRMLIMRRDLSKLDAHYIMPNGKRLRSSVEVEKFLNAHPEYKEKFSASEFSFTTPKVWLDMVPRRSERSSAKSKKMKVEEALSHH</sequence>
<dbReference type="Gene3D" id="3.30.40.100">
    <property type="match status" value="1"/>
</dbReference>
<comment type="subcellular location">
    <subcellularLocation>
        <location evidence="1">Nucleus</location>
    </subcellularLocation>
</comment>
<dbReference type="EMBL" id="JADCNL010000014">
    <property type="protein sequence ID" value="KAG0452568.1"/>
    <property type="molecule type" value="Genomic_DNA"/>
</dbReference>
<dbReference type="PROSITE" id="PS51050">
    <property type="entry name" value="ZF_CW"/>
    <property type="match status" value="1"/>
</dbReference>
<protein>
    <submittedName>
        <fullName evidence="12">Uncharacterized protein</fullName>
    </submittedName>
</protein>
<dbReference type="AlphaFoldDB" id="A0A835PJK5"/>
<evidence type="ECO:0000256" key="1">
    <source>
        <dbReference type="ARBA" id="ARBA00004123"/>
    </source>
</evidence>
<dbReference type="Pfam" id="PF07496">
    <property type="entry name" value="zf-CW"/>
    <property type="match status" value="1"/>
</dbReference>
<evidence type="ECO:0000256" key="7">
    <source>
        <dbReference type="ARBA" id="ARBA00023163"/>
    </source>
</evidence>
<feature type="region of interest" description="Disordered" evidence="9">
    <location>
        <begin position="146"/>
        <end position="168"/>
    </location>
</feature>
<feature type="domain" description="MBD" evidence="10">
    <location>
        <begin position="69"/>
        <end position="140"/>
    </location>
</feature>
<feature type="domain" description="CW-type" evidence="11">
    <location>
        <begin position="8"/>
        <end position="63"/>
    </location>
</feature>
<dbReference type="InterPro" id="IPR011124">
    <property type="entry name" value="Znf_CW"/>
</dbReference>
<dbReference type="CDD" id="cd01396">
    <property type="entry name" value="MeCP2_MBD"/>
    <property type="match status" value="1"/>
</dbReference>
<evidence type="ECO:0000256" key="2">
    <source>
        <dbReference type="ARBA" id="ARBA00022723"/>
    </source>
</evidence>
<dbReference type="GO" id="GO:0008270">
    <property type="term" value="F:zinc ion binding"/>
    <property type="evidence" value="ECO:0007669"/>
    <property type="project" value="UniProtKB-KW"/>
</dbReference>
<evidence type="ECO:0000259" key="11">
    <source>
        <dbReference type="PROSITE" id="PS51050"/>
    </source>
</evidence>
<dbReference type="PANTHER" id="PTHR12396">
    <property type="entry name" value="METHYL-CPG BINDING PROTEIN, MBD"/>
    <property type="match status" value="1"/>
</dbReference>
<proteinExistence type="predicted"/>
<reference evidence="12 13" key="1">
    <citation type="journal article" date="2020" name="Nat. Food">
        <title>A phased Vanilla planifolia genome enables genetic improvement of flavour and production.</title>
        <authorList>
            <person name="Hasing T."/>
            <person name="Tang H."/>
            <person name="Brym M."/>
            <person name="Khazi F."/>
            <person name="Huang T."/>
            <person name="Chambers A.H."/>
        </authorList>
    </citation>
    <scope>NUCLEOTIDE SEQUENCE [LARGE SCALE GENOMIC DNA]</scope>
    <source>
        <tissue evidence="12">Leaf</tissue>
    </source>
</reference>
<dbReference type="Proteomes" id="UP000636800">
    <property type="component" value="Unassembled WGS sequence"/>
</dbReference>
<dbReference type="SMART" id="SM00391">
    <property type="entry name" value="MBD"/>
    <property type="match status" value="1"/>
</dbReference>
<evidence type="ECO:0000313" key="12">
    <source>
        <dbReference type="EMBL" id="KAG0452568.1"/>
    </source>
</evidence>
<dbReference type="GO" id="GO:0005634">
    <property type="term" value="C:nucleus"/>
    <property type="evidence" value="ECO:0007669"/>
    <property type="project" value="UniProtKB-SubCell"/>
</dbReference>
<evidence type="ECO:0000256" key="9">
    <source>
        <dbReference type="SAM" id="MobiDB-lite"/>
    </source>
</evidence>
<name>A0A835PJK5_VANPL</name>
<evidence type="ECO:0000256" key="3">
    <source>
        <dbReference type="ARBA" id="ARBA00022771"/>
    </source>
</evidence>
<dbReference type="InterPro" id="IPR016177">
    <property type="entry name" value="DNA-bd_dom_sf"/>
</dbReference>
<dbReference type="OrthoDB" id="420519at2759"/>
<keyword evidence="7" id="KW-0804">Transcription</keyword>
<evidence type="ECO:0000259" key="10">
    <source>
        <dbReference type="PROSITE" id="PS50982"/>
    </source>
</evidence>
<keyword evidence="5" id="KW-0805">Transcription regulation</keyword>
<dbReference type="SUPFAM" id="SSF54171">
    <property type="entry name" value="DNA-binding domain"/>
    <property type="match status" value="1"/>
</dbReference>
<organism evidence="12 13">
    <name type="scientific">Vanilla planifolia</name>
    <name type="common">Vanilla</name>
    <dbReference type="NCBI Taxonomy" id="51239"/>
    <lineage>
        <taxon>Eukaryota</taxon>
        <taxon>Viridiplantae</taxon>
        <taxon>Streptophyta</taxon>
        <taxon>Embryophyta</taxon>
        <taxon>Tracheophyta</taxon>
        <taxon>Spermatophyta</taxon>
        <taxon>Magnoliopsida</taxon>
        <taxon>Liliopsida</taxon>
        <taxon>Asparagales</taxon>
        <taxon>Orchidaceae</taxon>
        <taxon>Vanilloideae</taxon>
        <taxon>Vanilleae</taxon>
        <taxon>Vanilla</taxon>
    </lineage>
</organism>
<keyword evidence="8" id="KW-0539">Nucleus</keyword>
<dbReference type="InterPro" id="IPR001739">
    <property type="entry name" value="Methyl_CpG_DNA-bd"/>
</dbReference>
<gene>
    <name evidence="12" type="ORF">HPP92_025232</name>
</gene>
<evidence type="ECO:0000313" key="13">
    <source>
        <dbReference type="Proteomes" id="UP000636800"/>
    </source>
</evidence>
<keyword evidence="4" id="KW-0862">Zinc</keyword>
<evidence type="ECO:0000256" key="4">
    <source>
        <dbReference type="ARBA" id="ARBA00022833"/>
    </source>
</evidence>
<keyword evidence="2" id="KW-0479">Metal-binding</keyword>
<dbReference type="Pfam" id="PF01429">
    <property type="entry name" value="MBD"/>
    <property type="match status" value="1"/>
</dbReference>
<comment type="caution">
    <text evidence="12">The sequence shown here is derived from an EMBL/GenBank/DDBJ whole genome shotgun (WGS) entry which is preliminary data.</text>
</comment>